<dbReference type="GO" id="GO:1901135">
    <property type="term" value="P:carbohydrate derivative metabolic process"/>
    <property type="evidence" value="ECO:0007669"/>
    <property type="project" value="InterPro"/>
</dbReference>
<feature type="domain" description="SIS" evidence="1">
    <location>
        <begin position="1"/>
        <end position="110"/>
    </location>
</feature>
<dbReference type="PANTHER" id="PTHR30390">
    <property type="entry name" value="SEDOHEPTULOSE 7-PHOSPHATE ISOMERASE / DNAA INITIATOR-ASSOCIATING FACTOR FOR REPLICATION INITIATION"/>
    <property type="match status" value="1"/>
</dbReference>
<gene>
    <name evidence="2" type="ORF">METZ01_LOCUS87043</name>
</gene>
<protein>
    <recommendedName>
        <fullName evidence="1">SIS domain-containing protein</fullName>
    </recommendedName>
</protein>
<name>A0A381V1B6_9ZZZZ</name>
<dbReference type="Gene3D" id="3.40.50.10490">
    <property type="entry name" value="Glucose-6-phosphate isomerase like protein, domain 1"/>
    <property type="match status" value="1"/>
</dbReference>
<dbReference type="PROSITE" id="PS51464">
    <property type="entry name" value="SIS"/>
    <property type="match status" value="1"/>
</dbReference>
<dbReference type="AlphaFoldDB" id="A0A381V1B6"/>
<feature type="non-terminal residue" evidence="2">
    <location>
        <position position="1"/>
    </location>
</feature>
<accession>A0A381V1B6</accession>
<organism evidence="2">
    <name type="scientific">marine metagenome</name>
    <dbReference type="NCBI Taxonomy" id="408172"/>
    <lineage>
        <taxon>unclassified sequences</taxon>
        <taxon>metagenomes</taxon>
        <taxon>ecological metagenomes</taxon>
    </lineage>
</organism>
<dbReference type="InterPro" id="IPR001347">
    <property type="entry name" value="SIS_dom"/>
</dbReference>
<proteinExistence type="predicted"/>
<dbReference type="InterPro" id="IPR050099">
    <property type="entry name" value="SIS_GmhA/DiaA_subfam"/>
</dbReference>
<dbReference type="InterPro" id="IPR035461">
    <property type="entry name" value="GmhA/DiaA"/>
</dbReference>
<sequence>TADSSVVTAIGNDYGFDQIFARQVEALGRQGDIAFAISTSGKSANVIAGLEAAERGGLRRIALTGRDGGLLGRAAELQINVPHDSVPRVQEVHRTLLHVICELVERELAG</sequence>
<dbReference type="EMBL" id="UINC01007595">
    <property type="protein sequence ID" value="SVA34189.1"/>
    <property type="molecule type" value="Genomic_DNA"/>
</dbReference>
<reference evidence="2" key="1">
    <citation type="submission" date="2018-05" db="EMBL/GenBank/DDBJ databases">
        <authorList>
            <person name="Lanie J.A."/>
            <person name="Ng W.-L."/>
            <person name="Kazmierczak K.M."/>
            <person name="Andrzejewski T.M."/>
            <person name="Davidsen T.M."/>
            <person name="Wayne K.J."/>
            <person name="Tettelin H."/>
            <person name="Glass J.I."/>
            <person name="Rusch D."/>
            <person name="Podicherti R."/>
            <person name="Tsui H.-C.T."/>
            <person name="Winkler M.E."/>
        </authorList>
    </citation>
    <scope>NUCLEOTIDE SEQUENCE</scope>
</reference>
<evidence type="ECO:0000259" key="1">
    <source>
        <dbReference type="PROSITE" id="PS51464"/>
    </source>
</evidence>
<dbReference type="InterPro" id="IPR046348">
    <property type="entry name" value="SIS_dom_sf"/>
</dbReference>
<dbReference type="Pfam" id="PF13580">
    <property type="entry name" value="SIS_2"/>
    <property type="match status" value="1"/>
</dbReference>
<evidence type="ECO:0000313" key="2">
    <source>
        <dbReference type="EMBL" id="SVA34189.1"/>
    </source>
</evidence>
<dbReference type="GO" id="GO:0097367">
    <property type="term" value="F:carbohydrate derivative binding"/>
    <property type="evidence" value="ECO:0007669"/>
    <property type="project" value="InterPro"/>
</dbReference>
<dbReference type="CDD" id="cd05006">
    <property type="entry name" value="SIS_GmhA"/>
    <property type="match status" value="1"/>
</dbReference>
<dbReference type="SUPFAM" id="SSF53697">
    <property type="entry name" value="SIS domain"/>
    <property type="match status" value="1"/>
</dbReference>